<dbReference type="PROSITE" id="PS50206">
    <property type="entry name" value="RHODANESE_3"/>
    <property type="match status" value="1"/>
</dbReference>
<gene>
    <name evidence="2" type="ORF">Slin15195_G034280</name>
</gene>
<feature type="domain" description="Rhodanese" evidence="1">
    <location>
        <begin position="72"/>
        <end position="173"/>
    </location>
</feature>
<dbReference type="Pfam" id="PF00581">
    <property type="entry name" value="Rhodanese"/>
    <property type="match status" value="1"/>
</dbReference>
<evidence type="ECO:0000259" key="1">
    <source>
        <dbReference type="PROSITE" id="PS50206"/>
    </source>
</evidence>
<dbReference type="OrthoDB" id="566238at2759"/>
<dbReference type="PANTHER" id="PTHR44086">
    <property type="entry name" value="THIOSULFATE SULFURTRANSFERASE RDL2, MITOCHONDRIAL-RELATED"/>
    <property type="match status" value="1"/>
</dbReference>
<proteinExistence type="predicted"/>
<dbReference type="InterPro" id="IPR001763">
    <property type="entry name" value="Rhodanese-like_dom"/>
</dbReference>
<accession>A0A9Q9ALA7</accession>
<dbReference type="GO" id="GO:0005739">
    <property type="term" value="C:mitochondrion"/>
    <property type="evidence" value="ECO:0007669"/>
    <property type="project" value="TreeGrafter"/>
</dbReference>
<dbReference type="EMBL" id="CP099419">
    <property type="protein sequence ID" value="USW50109.1"/>
    <property type="molecule type" value="Genomic_DNA"/>
</dbReference>
<dbReference type="AlphaFoldDB" id="A0A9Q9ALA7"/>
<reference evidence="2" key="1">
    <citation type="submission" date="2022-06" db="EMBL/GenBank/DDBJ databases">
        <title>Complete genome sequences of two strains of the flax pathogen Septoria linicola.</title>
        <authorList>
            <person name="Lapalu N."/>
            <person name="Simon A."/>
            <person name="Demenou B."/>
            <person name="Paumier D."/>
            <person name="Guillot M.-P."/>
            <person name="Gout L."/>
            <person name="Valade R."/>
        </authorList>
    </citation>
    <scope>NUCLEOTIDE SEQUENCE</scope>
    <source>
        <strain evidence="2">SE15195</strain>
    </source>
</reference>
<dbReference type="Proteomes" id="UP001056384">
    <property type="component" value="Chromosome 2"/>
</dbReference>
<dbReference type="PANTHER" id="PTHR44086:SF10">
    <property type="entry name" value="THIOSULFATE SULFURTRANSFERASE_RHODANESE-LIKE DOMAIN-CONTAINING PROTEIN 3"/>
    <property type="match status" value="1"/>
</dbReference>
<dbReference type="GO" id="GO:0004792">
    <property type="term" value="F:thiosulfate-cyanide sulfurtransferase activity"/>
    <property type="evidence" value="ECO:0007669"/>
    <property type="project" value="TreeGrafter"/>
</dbReference>
<dbReference type="SUPFAM" id="SSF52821">
    <property type="entry name" value="Rhodanese/Cell cycle control phosphatase"/>
    <property type="match status" value="1"/>
</dbReference>
<name>A0A9Q9ALA7_9PEZI</name>
<dbReference type="Gene3D" id="3.40.250.10">
    <property type="entry name" value="Rhodanese-like domain"/>
    <property type="match status" value="1"/>
</dbReference>
<dbReference type="InterPro" id="IPR036873">
    <property type="entry name" value="Rhodanese-like_dom_sf"/>
</dbReference>
<organism evidence="2 3">
    <name type="scientific">Septoria linicola</name>
    <dbReference type="NCBI Taxonomy" id="215465"/>
    <lineage>
        <taxon>Eukaryota</taxon>
        <taxon>Fungi</taxon>
        <taxon>Dikarya</taxon>
        <taxon>Ascomycota</taxon>
        <taxon>Pezizomycotina</taxon>
        <taxon>Dothideomycetes</taxon>
        <taxon>Dothideomycetidae</taxon>
        <taxon>Mycosphaerellales</taxon>
        <taxon>Mycosphaerellaceae</taxon>
        <taxon>Septoria</taxon>
    </lineage>
</organism>
<protein>
    <submittedName>
        <fullName evidence="2">Rhodanese-like domain-containing protein</fullName>
    </submittedName>
</protein>
<evidence type="ECO:0000313" key="2">
    <source>
        <dbReference type="EMBL" id="USW50109.1"/>
    </source>
</evidence>
<evidence type="ECO:0000313" key="3">
    <source>
        <dbReference type="Proteomes" id="UP001056384"/>
    </source>
</evidence>
<keyword evidence="3" id="KW-1185">Reference proteome</keyword>
<dbReference type="CDD" id="cd01519">
    <property type="entry name" value="RHOD_HSP67B2"/>
    <property type="match status" value="1"/>
</dbReference>
<dbReference type="SMART" id="SM00450">
    <property type="entry name" value="RHOD"/>
    <property type="match status" value="1"/>
</dbReference>
<sequence>MAFARTAATAALRNNVCRQCPQSTRSFTQIATAANVQRVKPAFTTAVRWHSVPAGSTKVYDFSQVQKLSESPSADIVLVDVREPSEYQAGYIPNAINLPIKSQPDALLLPEEEFEDRFGFEKPALDKEVVFYCKAGVRSSAAAQLAQQHGYQNIAEYRGSWMDWEKNGGSTSKP</sequence>